<dbReference type="Proteomes" id="UP000266673">
    <property type="component" value="Unassembled WGS sequence"/>
</dbReference>
<evidence type="ECO:0000259" key="1">
    <source>
        <dbReference type="PROSITE" id="PS51886"/>
    </source>
</evidence>
<organism evidence="2 3">
    <name type="scientific">Gigaspora rosea</name>
    <dbReference type="NCBI Taxonomy" id="44941"/>
    <lineage>
        <taxon>Eukaryota</taxon>
        <taxon>Fungi</taxon>
        <taxon>Fungi incertae sedis</taxon>
        <taxon>Mucoromycota</taxon>
        <taxon>Glomeromycotina</taxon>
        <taxon>Glomeromycetes</taxon>
        <taxon>Diversisporales</taxon>
        <taxon>Gigasporaceae</taxon>
        <taxon>Gigaspora</taxon>
    </lineage>
</organism>
<evidence type="ECO:0000313" key="2">
    <source>
        <dbReference type="EMBL" id="RIB27947.1"/>
    </source>
</evidence>
<evidence type="ECO:0000313" key="3">
    <source>
        <dbReference type="Proteomes" id="UP000266673"/>
    </source>
</evidence>
<dbReference type="AlphaFoldDB" id="A0A397W2Z1"/>
<accession>A0A397W2Z1</accession>
<dbReference type="InterPro" id="IPR006571">
    <property type="entry name" value="TLDc_dom"/>
</dbReference>
<comment type="caution">
    <text evidence="2">The sequence shown here is derived from an EMBL/GenBank/DDBJ whole genome shotgun (WGS) entry which is preliminary data.</text>
</comment>
<feature type="domain" description="TLDc" evidence="1">
    <location>
        <begin position="1"/>
        <end position="121"/>
    </location>
</feature>
<keyword evidence="3" id="KW-1185">Reference proteome</keyword>
<dbReference type="EMBL" id="QKWP01000082">
    <property type="protein sequence ID" value="RIB27947.1"/>
    <property type="molecule type" value="Genomic_DNA"/>
</dbReference>
<dbReference type="Pfam" id="PF07534">
    <property type="entry name" value="TLD"/>
    <property type="match status" value="1"/>
</dbReference>
<proteinExistence type="predicted"/>
<dbReference type="PROSITE" id="PS51886">
    <property type="entry name" value="TLDC"/>
    <property type="match status" value="1"/>
</dbReference>
<sequence>MPYHFTNLPFKFMLIYRASCDGFGIENFHKNYDNKGPTVVVIKVRNSGEIIGGYNPLERTSKSFIFSLTNKVFPILSQVSSKEEAIICNYEKKVISRETFEIEEYEVFQIIDERFSQYINR</sequence>
<name>A0A397W2Z1_9GLOM</name>
<dbReference type="OrthoDB" id="298084at2759"/>
<reference evidence="2 3" key="1">
    <citation type="submission" date="2018-06" db="EMBL/GenBank/DDBJ databases">
        <title>Comparative genomics reveals the genomic features of Rhizophagus irregularis, R. cerebriforme, R. diaphanum and Gigaspora rosea, and their symbiotic lifestyle signature.</title>
        <authorList>
            <person name="Morin E."/>
            <person name="San Clemente H."/>
            <person name="Chen E.C.H."/>
            <person name="De La Providencia I."/>
            <person name="Hainaut M."/>
            <person name="Kuo A."/>
            <person name="Kohler A."/>
            <person name="Murat C."/>
            <person name="Tang N."/>
            <person name="Roy S."/>
            <person name="Loubradou J."/>
            <person name="Henrissat B."/>
            <person name="Grigoriev I.V."/>
            <person name="Corradi N."/>
            <person name="Roux C."/>
            <person name="Martin F.M."/>
        </authorList>
    </citation>
    <scope>NUCLEOTIDE SEQUENCE [LARGE SCALE GENOMIC DNA]</scope>
    <source>
        <strain evidence="2 3">DAOM 194757</strain>
    </source>
</reference>
<gene>
    <name evidence="2" type="ORF">C2G38_2159257</name>
</gene>
<protein>
    <recommendedName>
        <fullName evidence="1">TLDc domain-containing protein</fullName>
    </recommendedName>
</protein>